<feature type="binding site" evidence="12">
    <location>
        <position position="80"/>
    </location>
    <ligand>
        <name>Na(+)</name>
        <dbReference type="ChEBI" id="CHEBI:29101"/>
        <note>structural</note>
    </ligand>
</feature>
<gene>
    <name evidence="12 13" type="primary">crcB</name>
    <name evidence="12" type="synonym">fluC</name>
    <name evidence="13" type="ordered locus">AZC_1342</name>
</gene>
<dbReference type="Proteomes" id="UP000000270">
    <property type="component" value="Chromosome"/>
</dbReference>
<accession>A8I174</accession>
<feature type="transmembrane region" description="Helical" evidence="12">
    <location>
        <begin position="38"/>
        <end position="58"/>
    </location>
</feature>
<evidence type="ECO:0000256" key="9">
    <source>
        <dbReference type="ARBA" id="ARBA00023303"/>
    </source>
</evidence>
<dbReference type="Pfam" id="PF02537">
    <property type="entry name" value="CRCB"/>
    <property type="match status" value="1"/>
</dbReference>
<evidence type="ECO:0000256" key="2">
    <source>
        <dbReference type="ARBA" id="ARBA00022475"/>
    </source>
</evidence>
<evidence type="ECO:0000256" key="1">
    <source>
        <dbReference type="ARBA" id="ARBA00004651"/>
    </source>
</evidence>
<reference evidence="13 14" key="5">
    <citation type="journal article" date="2010" name="Appl. Environ. Microbiol.">
        <title>phrR-like gene praR of Azorhizobium caulinodans ORS571 is essential for symbiosis with Sesbania rostrata and is involved in expression of reb genes.</title>
        <authorList>
            <person name="Akiba N."/>
            <person name="Aono T."/>
            <person name="Toyazaki H."/>
            <person name="Sato S."/>
            <person name="Oyaizu H."/>
        </authorList>
    </citation>
    <scope>NUCLEOTIDE SEQUENCE [LARGE SCALE GENOMIC DNA]</scope>
    <source>
        <strain evidence="14">ATCC 43989 / DSM 5975 / JCM 20966 / LMG 6465 / NBRC 14845 / NCIMB 13405 / ORS 571</strain>
    </source>
</reference>
<evidence type="ECO:0000256" key="8">
    <source>
        <dbReference type="ARBA" id="ARBA00023136"/>
    </source>
</evidence>
<evidence type="ECO:0000256" key="10">
    <source>
        <dbReference type="ARBA" id="ARBA00035120"/>
    </source>
</evidence>
<sequence length="135" mass="13935">MLAYGYVALGGALGSILRFGMNRWLTLLLGDGLPWGTILINIGGSFVIGLCAALFENGPGASTPLEVRQFVLVGLCGGFTTFSSFSLQTLTLLHAGEPGRALLNVMLSLALCLAAVAVGYMLPGSIATWSRSVGA</sequence>
<keyword evidence="12" id="KW-0813">Transport</keyword>
<keyword evidence="4 12" id="KW-0812">Transmembrane</keyword>
<reference evidence="13 14" key="4">
    <citation type="journal article" date="2009" name="Appl. Environ. Microbiol.">
        <title>Comparative genome-wide transcriptional profiling of Azorhizobium caulinodans ORS571 grown under free-living and symbiotic conditions.</title>
        <authorList>
            <person name="Tsukada S."/>
            <person name="Aono T."/>
            <person name="Akiba N."/>
            <person name="Lee KB."/>
            <person name="Liu CT."/>
            <person name="Toyazaki H."/>
            <person name="Oyaizu H."/>
        </authorList>
    </citation>
    <scope>NUCLEOTIDE SEQUENCE [LARGE SCALE GENOMIC DNA]</scope>
    <source>
        <strain evidence="14">ATCC 43989 / DSM 5975 / JCM 20966 / LMG 6465 / NBRC 14845 / NCIMB 13405 / ORS 571</strain>
    </source>
</reference>
<dbReference type="NCBIfam" id="TIGR00494">
    <property type="entry name" value="crcB"/>
    <property type="match status" value="1"/>
</dbReference>
<dbReference type="GO" id="GO:0005886">
    <property type="term" value="C:plasma membrane"/>
    <property type="evidence" value="ECO:0007669"/>
    <property type="project" value="UniProtKB-SubCell"/>
</dbReference>
<evidence type="ECO:0000256" key="11">
    <source>
        <dbReference type="ARBA" id="ARBA00035585"/>
    </source>
</evidence>
<evidence type="ECO:0000313" key="14">
    <source>
        <dbReference type="Proteomes" id="UP000000270"/>
    </source>
</evidence>
<comment type="activity regulation">
    <text evidence="12">Na(+) is not transported, but it plays an essential structural role and its presence is essential for fluoride channel function.</text>
</comment>
<dbReference type="HAMAP" id="MF_00454">
    <property type="entry name" value="FluC"/>
    <property type="match status" value="1"/>
</dbReference>
<comment type="similarity">
    <text evidence="10 12">Belongs to the fluoride channel Fluc/FEX (TC 1.A.43) family.</text>
</comment>
<comment type="catalytic activity">
    <reaction evidence="11">
        <text>fluoride(in) = fluoride(out)</text>
        <dbReference type="Rhea" id="RHEA:76159"/>
        <dbReference type="ChEBI" id="CHEBI:17051"/>
    </reaction>
    <physiologicalReaction direction="left-to-right" evidence="11">
        <dbReference type="Rhea" id="RHEA:76160"/>
    </physiologicalReaction>
</comment>
<keyword evidence="12" id="KW-0479">Metal-binding</keyword>
<dbReference type="KEGG" id="azc:AZC_1342"/>
<keyword evidence="3 12" id="KW-0997">Cell inner membrane</keyword>
<feature type="binding site" evidence="12">
    <location>
        <position position="77"/>
    </location>
    <ligand>
        <name>Na(+)</name>
        <dbReference type="ChEBI" id="CHEBI:29101"/>
        <note>structural</note>
    </ligand>
</feature>
<keyword evidence="7 12" id="KW-0406">Ion transport</keyword>
<evidence type="ECO:0000313" key="13">
    <source>
        <dbReference type="EMBL" id="BAF87340.1"/>
    </source>
</evidence>
<organism evidence="13 14">
    <name type="scientific">Azorhizobium caulinodans (strain ATCC 43989 / DSM 5975 / JCM 20966 / LMG 6465 / NBRC 14845 / NCIMB 13405 / ORS 571)</name>
    <dbReference type="NCBI Taxonomy" id="438753"/>
    <lineage>
        <taxon>Bacteria</taxon>
        <taxon>Pseudomonadati</taxon>
        <taxon>Pseudomonadota</taxon>
        <taxon>Alphaproteobacteria</taxon>
        <taxon>Hyphomicrobiales</taxon>
        <taxon>Xanthobacteraceae</taxon>
        <taxon>Azorhizobium</taxon>
    </lineage>
</organism>
<evidence type="ECO:0000256" key="12">
    <source>
        <dbReference type="HAMAP-Rule" id="MF_00454"/>
    </source>
</evidence>
<feature type="transmembrane region" description="Helical" evidence="12">
    <location>
        <begin position="70"/>
        <end position="95"/>
    </location>
</feature>
<reference evidence="13 14" key="3">
    <citation type="journal article" date="2008" name="BMC Genomics">
        <title>The genome of the versatile nitrogen fixer Azorhizobium caulinodans ORS571.</title>
        <authorList>
            <person name="Lee KB."/>
            <person name="Backer P.D."/>
            <person name="Aono T."/>
            <person name="Liu CT."/>
            <person name="Suzuki S."/>
            <person name="Suzuki T."/>
            <person name="Kaneko T."/>
            <person name="Yamada M."/>
            <person name="Tabata S."/>
            <person name="Kupfer D.M."/>
            <person name="Najar F.Z."/>
            <person name="Wiley G.B."/>
            <person name="Roe B."/>
            <person name="Binnewies T.T."/>
            <person name="Ussery D.W."/>
            <person name="D'Haeze W."/>
            <person name="Herder J.D."/>
            <person name="Gevers D."/>
            <person name="Vereecke D."/>
            <person name="Holsters M."/>
            <person name="Oyaizu H."/>
        </authorList>
    </citation>
    <scope>NUCLEOTIDE SEQUENCE [LARGE SCALE GENOMIC DNA]</scope>
    <source>
        <strain evidence="14">ATCC 43989 / DSM 5975 / JCM 20966 / LMG 6465 / NBRC 14845 / NCIMB 13405 / ORS 571</strain>
    </source>
</reference>
<dbReference type="HOGENOM" id="CLU_114342_3_0_5"/>
<keyword evidence="8 12" id="KW-0472">Membrane</keyword>
<dbReference type="PANTHER" id="PTHR28259:SF1">
    <property type="entry name" value="FLUORIDE EXPORT PROTEIN 1-RELATED"/>
    <property type="match status" value="1"/>
</dbReference>
<evidence type="ECO:0000256" key="3">
    <source>
        <dbReference type="ARBA" id="ARBA00022519"/>
    </source>
</evidence>
<reference evidence="13 14" key="1">
    <citation type="journal article" date="2007" name="Appl. Environ. Microbiol.">
        <title>Rhizobial factors required for stem nodule maturation and maintenance in Sesbania rostrata-Azorhizobium caulinodans ORS571 symbiosis.</title>
        <authorList>
            <person name="Suzuki S."/>
            <person name="Aono T."/>
            <person name="Lee KB."/>
            <person name="Suzuki T."/>
            <person name="Liu CT."/>
            <person name="Miwa H."/>
            <person name="Wakao S."/>
            <person name="Iki T."/>
            <person name="Oyaizu H."/>
        </authorList>
    </citation>
    <scope>NUCLEOTIDE SEQUENCE [LARGE SCALE GENOMIC DNA]</scope>
    <source>
        <strain evidence="14">ATCC 43989 / DSM 5975 / JCM 20966 / LMG 6465 / NBRC 14845 / NCIMB 13405 / ORS 571</strain>
    </source>
</reference>
<protein>
    <recommendedName>
        <fullName evidence="12">Fluoride-specific ion channel FluC</fullName>
    </recommendedName>
</protein>
<dbReference type="PANTHER" id="PTHR28259">
    <property type="entry name" value="FLUORIDE EXPORT PROTEIN 1-RELATED"/>
    <property type="match status" value="1"/>
</dbReference>
<keyword evidence="14" id="KW-1185">Reference proteome</keyword>
<keyword evidence="9 12" id="KW-0407">Ion channel</keyword>
<comment type="function">
    <text evidence="12">Fluoride-specific ion channel. Important for reducing fluoride concentration in the cell, thus reducing its toxicity.</text>
</comment>
<dbReference type="AlphaFoldDB" id="A8I174"/>
<evidence type="ECO:0000256" key="7">
    <source>
        <dbReference type="ARBA" id="ARBA00023065"/>
    </source>
</evidence>
<dbReference type="InterPro" id="IPR003691">
    <property type="entry name" value="FluC"/>
</dbReference>
<keyword evidence="2 12" id="KW-1003">Cell membrane</keyword>
<dbReference type="GO" id="GO:0140114">
    <property type="term" value="P:cellular detoxification of fluoride"/>
    <property type="evidence" value="ECO:0007669"/>
    <property type="project" value="UniProtKB-UniRule"/>
</dbReference>
<dbReference type="EMBL" id="AP009384">
    <property type="protein sequence ID" value="BAF87340.1"/>
    <property type="molecule type" value="Genomic_DNA"/>
</dbReference>
<proteinExistence type="inferred from homology"/>
<name>A8I174_AZOC5</name>
<dbReference type="GO" id="GO:0046872">
    <property type="term" value="F:metal ion binding"/>
    <property type="evidence" value="ECO:0007669"/>
    <property type="project" value="UniProtKB-KW"/>
</dbReference>
<evidence type="ECO:0000256" key="6">
    <source>
        <dbReference type="ARBA" id="ARBA00023053"/>
    </source>
</evidence>
<reference evidence="14" key="2">
    <citation type="submission" date="2007-04" db="EMBL/GenBank/DDBJ databases">
        <title>Complete genome sequence of the nitrogen-fixing bacterium Azorhizobium caulinodans ORS571.</title>
        <authorList>
            <person name="Lee K.B."/>
            <person name="Backer P.D."/>
            <person name="Aono T."/>
            <person name="Liu C.T."/>
            <person name="Suzuki S."/>
            <person name="Suzuki T."/>
            <person name="Kaneko T."/>
            <person name="Yamada M."/>
            <person name="Tabata S."/>
            <person name="Kupfer D.M."/>
            <person name="Najar F.Z."/>
            <person name="Wiley G.B."/>
            <person name="Roe B."/>
            <person name="Binnewies T."/>
            <person name="Ussery D."/>
            <person name="Vereecke D."/>
            <person name="Gevers D."/>
            <person name="Holsters M."/>
            <person name="Oyaizu H."/>
        </authorList>
    </citation>
    <scope>NUCLEOTIDE SEQUENCE [LARGE SCALE GENOMIC DNA]</scope>
    <source>
        <strain evidence="14">ATCC 43989 / DSM 5975 / JCM 20966 / LMG 6465 / NBRC 14845 / NCIMB 13405 / ORS 571</strain>
    </source>
</reference>
<reference evidence="13 14" key="6">
    <citation type="journal article" date="2011" name="Appl. Environ. Microbiol.">
        <title>Involvement of the azorhizobial chromosome partition gene (parA) in the onset of bacteroid differentiation during Sesbania rostrata stem nodule development.</title>
        <authorList>
            <person name="Liu CT."/>
            <person name="Lee KB."/>
            <person name="Wang YS."/>
            <person name="Peng MH."/>
            <person name="Lee KT."/>
            <person name="Suzuki S."/>
            <person name="Suzuki T."/>
            <person name="Oyaizu H."/>
        </authorList>
    </citation>
    <scope>NUCLEOTIDE SEQUENCE [LARGE SCALE GENOMIC DNA]</scope>
    <source>
        <strain evidence="14">ATCC 43989 / DSM 5975 / JCM 20966 / LMG 6465 / NBRC 14845 / NCIMB 13405 / ORS 571</strain>
    </source>
</reference>
<keyword evidence="5 12" id="KW-1133">Transmembrane helix</keyword>
<evidence type="ECO:0000256" key="4">
    <source>
        <dbReference type="ARBA" id="ARBA00022692"/>
    </source>
</evidence>
<dbReference type="RefSeq" id="WP_012169870.1">
    <property type="nucleotide sequence ID" value="NC_009937.1"/>
</dbReference>
<comment type="subcellular location">
    <subcellularLocation>
        <location evidence="12">Cell inner membrane</location>
        <topology evidence="12">Multi-pass membrane protein</topology>
    </subcellularLocation>
    <subcellularLocation>
        <location evidence="1">Cell membrane</location>
        <topology evidence="1">Multi-pass membrane protein</topology>
    </subcellularLocation>
</comment>
<dbReference type="STRING" id="438753.AZC_1342"/>
<evidence type="ECO:0000256" key="5">
    <source>
        <dbReference type="ARBA" id="ARBA00022989"/>
    </source>
</evidence>
<dbReference type="GO" id="GO:0062054">
    <property type="term" value="F:fluoride channel activity"/>
    <property type="evidence" value="ECO:0007669"/>
    <property type="project" value="UniProtKB-UniRule"/>
</dbReference>
<keyword evidence="6 12" id="KW-0915">Sodium</keyword>
<feature type="transmembrane region" description="Helical" evidence="12">
    <location>
        <begin position="101"/>
        <end position="122"/>
    </location>
</feature>
<dbReference type="eggNOG" id="COG0239">
    <property type="taxonomic scope" value="Bacteria"/>
</dbReference>